<name>A0A183F4I7_HELPZ</name>
<sequence length="184" mass="21446">LDLLKYYNRRDSLSTLKGCLLLADRVVIPAQLQPRVLRQLHTGHPGIVRMKALARSYAYWPGIDKDIEDTHSYWCNGEVLQRVGRVLYKVLVGDTSWIRHANQLRKRAYDSTHMPHQDLDVLFEMFDLKRSPSAPPLQPAPISTEQHVHQQAQPGNDEDQPRRSTRTRRPTRRLHMDPHQKSYV</sequence>
<dbReference type="EC" id="2.7.7.49" evidence="1"/>
<reference evidence="5" key="1">
    <citation type="submission" date="2019-09" db="UniProtKB">
        <authorList>
            <consortium name="WormBaseParasite"/>
        </authorList>
    </citation>
    <scope>IDENTIFICATION</scope>
</reference>
<dbReference type="GO" id="GO:0003964">
    <property type="term" value="F:RNA-directed DNA polymerase activity"/>
    <property type="evidence" value="ECO:0007669"/>
    <property type="project" value="UniProtKB-EC"/>
</dbReference>
<evidence type="ECO:0000256" key="1">
    <source>
        <dbReference type="ARBA" id="ARBA00012493"/>
    </source>
</evidence>
<keyword evidence="4" id="KW-1185">Reference proteome</keyword>
<dbReference type="InterPro" id="IPR050951">
    <property type="entry name" value="Retrovirus_Pol_polyprotein"/>
</dbReference>
<protein>
    <recommendedName>
        <fullName evidence="1">RNA-directed DNA polymerase</fullName>
        <ecNumber evidence="1">2.7.7.49</ecNumber>
    </recommendedName>
</protein>
<evidence type="ECO:0000259" key="3">
    <source>
        <dbReference type="Pfam" id="PF17921"/>
    </source>
</evidence>
<dbReference type="PANTHER" id="PTHR37984">
    <property type="entry name" value="PROTEIN CBG26694"/>
    <property type="match status" value="1"/>
</dbReference>
<accession>A0A183F4I7</accession>
<dbReference type="Gene3D" id="1.10.340.70">
    <property type="match status" value="1"/>
</dbReference>
<evidence type="ECO:0000313" key="4">
    <source>
        <dbReference type="Proteomes" id="UP000050761"/>
    </source>
</evidence>
<feature type="compositionally biased region" description="Basic residues" evidence="2">
    <location>
        <begin position="163"/>
        <end position="173"/>
    </location>
</feature>
<feature type="compositionally biased region" description="Polar residues" evidence="2">
    <location>
        <begin position="141"/>
        <end position="154"/>
    </location>
</feature>
<dbReference type="Pfam" id="PF17921">
    <property type="entry name" value="Integrase_H2C2"/>
    <property type="match status" value="1"/>
</dbReference>
<dbReference type="PANTHER" id="PTHR37984:SF5">
    <property type="entry name" value="PROTEIN NYNRIN-LIKE"/>
    <property type="match status" value="1"/>
</dbReference>
<dbReference type="WBParaSite" id="HPBE_0000107901-mRNA-1">
    <property type="protein sequence ID" value="HPBE_0000107901-mRNA-1"/>
    <property type="gene ID" value="HPBE_0000107901"/>
</dbReference>
<dbReference type="InterPro" id="IPR041588">
    <property type="entry name" value="Integrase_H2C2"/>
</dbReference>
<feature type="region of interest" description="Disordered" evidence="2">
    <location>
        <begin position="132"/>
        <end position="184"/>
    </location>
</feature>
<dbReference type="AlphaFoldDB" id="A0A183F4I7"/>
<evidence type="ECO:0000313" key="5">
    <source>
        <dbReference type="WBParaSite" id="HPBE_0000107901-mRNA-1"/>
    </source>
</evidence>
<organism evidence="4 5">
    <name type="scientific">Heligmosomoides polygyrus</name>
    <name type="common">Parasitic roundworm</name>
    <dbReference type="NCBI Taxonomy" id="6339"/>
    <lineage>
        <taxon>Eukaryota</taxon>
        <taxon>Metazoa</taxon>
        <taxon>Ecdysozoa</taxon>
        <taxon>Nematoda</taxon>
        <taxon>Chromadorea</taxon>
        <taxon>Rhabditida</taxon>
        <taxon>Rhabditina</taxon>
        <taxon>Rhabditomorpha</taxon>
        <taxon>Strongyloidea</taxon>
        <taxon>Heligmosomidae</taxon>
        <taxon>Heligmosomoides</taxon>
    </lineage>
</organism>
<evidence type="ECO:0000256" key="2">
    <source>
        <dbReference type="SAM" id="MobiDB-lite"/>
    </source>
</evidence>
<dbReference type="FunFam" id="1.10.340.70:FF:000003">
    <property type="entry name" value="Protein CBG25708"/>
    <property type="match status" value="1"/>
</dbReference>
<dbReference type="Proteomes" id="UP000050761">
    <property type="component" value="Unassembled WGS sequence"/>
</dbReference>
<feature type="compositionally biased region" description="Basic and acidic residues" evidence="2">
    <location>
        <begin position="174"/>
        <end position="184"/>
    </location>
</feature>
<proteinExistence type="predicted"/>
<feature type="domain" description="Integrase zinc-binding" evidence="3">
    <location>
        <begin position="28"/>
        <end position="69"/>
    </location>
</feature>